<keyword evidence="2" id="KW-1185">Reference proteome</keyword>
<comment type="caution">
    <text evidence="1">The sequence shown here is derived from an EMBL/GenBank/DDBJ whole genome shotgun (WGS) entry which is preliminary data.</text>
</comment>
<organism evidence="1 2">
    <name type="scientific">Tanacetum coccineum</name>
    <dbReference type="NCBI Taxonomy" id="301880"/>
    <lineage>
        <taxon>Eukaryota</taxon>
        <taxon>Viridiplantae</taxon>
        <taxon>Streptophyta</taxon>
        <taxon>Embryophyta</taxon>
        <taxon>Tracheophyta</taxon>
        <taxon>Spermatophyta</taxon>
        <taxon>Magnoliopsida</taxon>
        <taxon>eudicotyledons</taxon>
        <taxon>Gunneridae</taxon>
        <taxon>Pentapetalae</taxon>
        <taxon>asterids</taxon>
        <taxon>campanulids</taxon>
        <taxon>Asterales</taxon>
        <taxon>Asteraceae</taxon>
        <taxon>Asteroideae</taxon>
        <taxon>Anthemideae</taxon>
        <taxon>Anthemidinae</taxon>
        <taxon>Tanacetum</taxon>
    </lineage>
</organism>
<evidence type="ECO:0000313" key="2">
    <source>
        <dbReference type="Proteomes" id="UP001151760"/>
    </source>
</evidence>
<dbReference type="Proteomes" id="UP001151760">
    <property type="component" value="Unassembled WGS sequence"/>
</dbReference>
<reference evidence="1" key="2">
    <citation type="submission" date="2022-01" db="EMBL/GenBank/DDBJ databases">
        <authorList>
            <person name="Yamashiro T."/>
            <person name="Shiraishi A."/>
            <person name="Satake H."/>
            <person name="Nakayama K."/>
        </authorList>
    </citation>
    <scope>NUCLEOTIDE SEQUENCE</scope>
</reference>
<name>A0ABQ4Z7L6_9ASTR</name>
<sequence length="82" mass="9498">MATTGMPLFQELARVADSNDIRDQLAVLFMRSKVRDAYIEELQMFQVFHCSDEVVESLEIMKGMQLDDIEKASRLVLMDREV</sequence>
<reference evidence="1" key="1">
    <citation type="journal article" date="2022" name="Int. J. Mol. Sci.">
        <title>Draft Genome of Tanacetum Coccineum: Genomic Comparison of Closely Related Tanacetum-Family Plants.</title>
        <authorList>
            <person name="Yamashiro T."/>
            <person name="Shiraishi A."/>
            <person name="Nakayama K."/>
            <person name="Satake H."/>
        </authorList>
    </citation>
    <scope>NUCLEOTIDE SEQUENCE</scope>
</reference>
<accession>A0ABQ4Z7L6</accession>
<gene>
    <name evidence="1" type="ORF">Tco_0752710</name>
</gene>
<protein>
    <submittedName>
        <fullName evidence="1">Uncharacterized protein</fullName>
    </submittedName>
</protein>
<evidence type="ECO:0000313" key="1">
    <source>
        <dbReference type="EMBL" id="GJS86169.1"/>
    </source>
</evidence>
<proteinExistence type="predicted"/>
<dbReference type="EMBL" id="BQNB010011103">
    <property type="protein sequence ID" value="GJS86169.1"/>
    <property type="molecule type" value="Genomic_DNA"/>
</dbReference>